<dbReference type="Gene3D" id="1.25.10.10">
    <property type="entry name" value="Leucine-rich Repeat Variant"/>
    <property type="match status" value="1"/>
</dbReference>
<dbReference type="GeneTree" id="ENSGT00940000174851"/>
<reference evidence="1" key="2">
    <citation type="submission" date="2025-08" db="UniProtKB">
        <authorList>
            <consortium name="Ensembl"/>
        </authorList>
    </citation>
    <scope>IDENTIFICATION</scope>
</reference>
<dbReference type="AlphaFoldDB" id="A0A8C2TCI2"/>
<dbReference type="Ensembl" id="ENSCJPT00005016967.1">
    <property type="protein sequence ID" value="ENSCJPP00005011602.1"/>
    <property type="gene ID" value="ENSCJPG00005009976.1"/>
</dbReference>
<sequence>HVKDRGVIGGAVLPAEIQKLCDRVASSTLLDDRRDAVRALKALSKVSSGDLKAGLEFLGGVRGRRSWEGPLTDS</sequence>
<proteinExistence type="predicted"/>
<name>A0A8C2TCI2_COTJA</name>
<dbReference type="Proteomes" id="UP000694412">
    <property type="component" value="Chromosome 4"/>
</dbReference>
<reference evidence="1" key="1">
    <citation type="submission" date="2015-11" db="EMBL/GenBank/DDBJ databases">
        <authorList>
            <consortium name="International Coturnix japonica Genome Analysis Consortium"/>
            <person name="Warren W."/>
            <person name="Burt D.W."/>
            <person name="Antin P.B."/>
            <person name="Lanford R."/>
            <person name="Gros J."/>
            <person name="Wilson R.K."/>
        </authorList>
    </citation>
    <scope>NUCLEOTIDE SEQUENCE [LARGE SCALE GENOMIC DNA]</scope>
</reference>
<keyword evidence="2" id="KW-1185">Reference proteome</keyword>
<evidence type="ECO:0000313" key="2">
    <source>
        <dbReference type="Proteomes" id="UP000694412"/>
    </source>
</evidence>
<dbReference type="InterPro" id="IPR011989">
    <property type="entry name" value="ARM-like"/>
</dbReference>
<organism evidence="1 2">
    <name type="scientific">Coturnix japonica</name>
    <name type="common">Japanese quail</name>
    <name type="synonym">Coturnix coturnix japonica</name>
    <dbReference type="NCBI Taxonomy" id="93934"/>
    <lineage>
        <taxon>Eukaryota</taxon>
        <taxon>Metazoa</taxon>
        <taxon>Chordata</taxon>
        <taxon>Craniata</taxon>
        <taxon>Vertebrata</taxon>
        <taxon>Euteleostomi</taxon>
        <taxon>Archelosauria</taxon>
        <taxon>Archosauria</taxon>
        <taxon>Dinosauria</taxon>
        <taxon>Saurischia</taxon>
        <taxon>Theropoda</taxon>
        <taxon>Coelurosauria</taxon>
        <taxon>Aves</taxon>
        <taxon>Neognathae</taxon>
        <taxon>Galloanserae</taxon>
        <taxon>Galliformes</taxon>
        <taxon>Phasianidae</taxon>
        <taxon>Perdicinae</taxon>
        <taxon>Coturnix</taxon>
    </lineage>
</organism>
<reference evidence="1" key="3">
    <citation type="submission" date="2025-09" db="UniProtKB">
        <authorList>
            <consortium name="Ensembl"/>
        </authorList>
    </citation>
    <scope>IDENTIFICATION</scope>
</reference>
<protein>
    <submittedName>
        <fullName evidence="1">Uncharacterized protein</fullName>
    </submittedName>
</protein>
<accession>A0A8C2TCI2</accession>
<evidence type="ECO:0000313" key="1">
    <source>
        <dbReference type="Ensembl" id="ENSCJPP00005011602.1"/>
    </source>
</evidence>